<dbReference type="EMBL" id="QZKI01000125">
    <property type="protein sequence ID" value="RJP65515.1"/>
    <property type="molecule type" value="Genomic_DNA"/>
</dbReference>
<comment type="caution">
    <text evidence="1">The sequence shown here is derived from an EMBL/GenBank/DDBJ whole genome shotgun (WGS) entry which is preliminary data.</text>
</comment>
<sequence>MGKKGPRDTRQNAMKSGPLPWLTLCLCLTAILGCGYTVANTTLSNDYRTLAIPAFKNESFEQEIQIRASNALVREMEADGRFRIVDDPASADLVLKGAITSFDARAISFSTDDNIGQFKITLTARVALEDTRTGKALWEQDSLQGTDFYQTQGGRTREEALDEATENLVETIIYECFESYW</sequence>
<dbReference type="GO" id="GO:0019867">
    <property type="term" value="C:outer membrane"/>
    <property type="evidence" value="ECO:0007669"/>
    <property type="project" value="InterPro"/>
</dbReference>
<evidence type="ECO:0000313" key="2">
    <source>
        <dbReference type="Proteomes" id="UP000285961"/>
    </source>
</evidence>
<dbReference type="GO" id="GO:0043165">
    <property type="term" value="P:Gram-negative-bacterium-type cell outer membrane assembly"/>
    <property type="evidence" value="ECO:0007669"/>
    <property type="project" value="InterPro"/>
</dbReference>
<dbReference type="Pfam" id="PF04390">
    <property type="entry name" value="LptE"/>
    <property type="match status" value="1"/>
</dbReference>
<organism evidence="1 2">
    <name type="scientific">Candidatus Abyssobacteria bacterium SURF_17</name>
    <dbReference type="NCBI Taxonomy" id="2093361"/>
    <lineage>
        <taxon>Bacteria</taxon>
        <taxon>Pseudomonadati</taxon>
        <taxon>Candidatus Hydrogenedentota</taxon>
        <taxon>Candidatus Abyssobacteria</taxon>
    </lineage>
</organism>
<dbReference type="Proteomes" id="UP000285961">
    <property type="component" value="Unassembled WGS sequence"/>
</dbReference>
<protein>
    <submittedName>
        <fullName evidence="1">DUF3313 family protein</fullName>
    </submittedName>
</protein>
<reference evidence="1 2" key="1">
    <citation type="journal article" date="2017" name="ISME J.">
        <title>Energy and carbon metabolisms in a deep terrestrial subsurface fluid microbial community.</title>
        <authorList>
            <person name="Momper L."/>
            <person name="Jungbluth S.P."/>
            <person name="Lee M.D."/>
            <person name="Amend J.P."/>
        </authorList>
    </citation>
    <scope>NUCLEOTIDE SEQUENCE [LARGE SCALE GENOMIC DNA]</scope>
    <source>
        <strain evidence="1">SURF_17</strain>
    </source>
</reference>
<gene>
    <name evidence="1" type="ORF">C4532_17435</name>
</gene>
<dbReference type="PROSITE" id="PS51257">
    <property type="entry name" value="PROKAR_LIPOPROTEIN"/>
    <property type="match status" value="1"/>
</dbReference>
<dbReference type="Gene3D" id="3.30.160.150">
    <property type="entry name" value="Lipoprotein like domain"/>
    <property type="match status" value="1"/>
</dbReference>
<accession>A0A419EQA1</accession>
<proteinExistence type="predicted"/>
<name>A0A419EQA1_9BACT</name>
<dbReference type="InterPro" id="IPR007485">
    <property type="entry name" value="LPS_assembly_LptE"/>
</dbReference>
<dbReference type="AlphaFoldDB" id="A0A419EQA1"/>
<evidence type="ECO:0000313" key="1">
    <source>
        <dbReference type="EMBL" id="RJP65515.1"/>
    </source>
</evidence>